<name>A0A8K0TEQ0_9PEZI</name>
<dbReference type="AlphaFoldDB" id="A0A8K0TEQ0"/>
<dbReference type="SUPFAM" id="SSF52047">
    <property type="entry name" value="RNI-like"/>
    <property type="match status" value="1"/>
</dbReference>
<dbReference type="Gene3D" id="3.80.10.10">
    <property type="entry name" value="Ribonuclease Inhibitor"/>
    <property type="match status" value="1"/>
</dbReference>
<feature type="region of interest" description="Disordered" evidence="1">
    <location>
        <begin position="35"/>
        <end position="56"/>
    </location>
</feature>
<protein>
    <submittedName>
        <fullName evidence="2">Uncharacterized protein</fullName>
    </submittedName>
</protein>
<dbReference type="OrthoDB" id="3945550at2759"/>
<proteinExistence type="predicted"/>
<dbReference type="Proteomes" id="UP000813385">
    <property type="component" value="Unassembled WGS sequence"/>
</dbReference>
<evidence type="ECO:0000256" key="1">
    <source>
        <dbReference type="SAM" id="MobiDB-lite"/>
    </source>
</evidence>
<accession>A0A8K0TEQ0</accession>
<reference evidence="2" key="1">
    <citation type="journal article" date="2021" name="Nat. Commun.">
        <title>Genetic determinants of endophytism in the Arabidopsis root mycobiome.</title>
        <authorList>
            <person name="Mesny F."/>
            <person name="Miyauchi S."/>
            <person name="Thiergart T."/>
            <person name="Pickel B."/>
            <person name="Atanasova L."/>
            <person name="Karlsson M."/>
            <person name="Huettel B."/>
            <person name="Barry K.W."/>
            <person name="Haridas S."/>
            <person name="Chen C."/>
            <person name="Bauer D."/>
            <person name="Andreopoulos W."/>
            <person name="Pangilinan J."/>
            <person name="LaButti K."/>
            <person name="Riley R."/>
            <person name="Lipzen A."/>
            <person name="Clum A."/>
            <person name="Drula E."/>
            <person name="Henrissat B."/>
            <person name="Kohler A."/>
            <person name="Grigoriev I.V."/>
            <person name="Martin F.M."/>
            <person name="Hacquard S."/>
        </authorList>
    </citation>
    <scope>NUCLEOTIDE SEQUENCE</scope>
    <source>
        <strain evidence="2">MPI-CAGE-AT-0016</strain>
    </source>
</reference>
<evidence type="ECO:0000313" key="2">
    <source>
        <dbReference type="EMBL" id="KAH7363214.1"/>
    </source>
</evidence>
<comment type="caution">
    <text evidence="2">The sequence shown here is derived from an EMBL/GenBank/DDBJ whole genome shotgun (WGS) entry which is preliminary data.</text>
</comment>
<organism evidence="2 3">
    <name type="scientific">Plectosphaerella cucumerina</name>
    <dbReference type="NCBI Taxonomy" id="40658"/>
    <lineage>
        <taxon>Eukaryota</taxon>
        <taxon>Fungi</taxon>
        <taxon>Dikarya</taxon>
        <taxon>Ascomycota</taxon>
        <taxon>Pezizomycotina</taxon>
        <taxon>Sordariomycetes</taxon>
        <taxon>Hypocreomycetidae</taxon>
        <taxon>Glomerellales</taxon>
        <taxon>Plectosphaerellaceae</taxon>
        <taxon>Plectosphaerella</taxon>
    </lineage>
</organism>
<dbReference type="InterPro" id="IPR032675">
    <property type="entry name" value="LRR_dom_sf"/>
</dbReference>
<evidence type="ECO:0000313" key="3">
    <source>
        <dbReference type="Proteomes" id="UP000813385"/>
    </source>
</evidence>
<sequence length="544" mass="60934">MERASPHRVDSTLVMRPLIFTIVIAAMAALVASAVTPDTPSDDPSEKSSDPACPSVIRTTVPGRSPFASMKAVHTALETCPDLTTLQLFITGFGCSIWPDRQNLPLTPASDPPVRYLPSLRVLELERYQFGEILSHHLGFRLTAGLLPNITMNGPSGIFPFTIDLGLSSWLDAWEWRFRNWQQWRSLKTVPEDRLRLDNLDLLLEVLDTQNIHTLAIKDPFTSNGQCPDLRRLARAIPALTTLTIHGRLGSCYGLPCKCGECEDSNTTAIPFITSIPSSTSLTNLTWVNGRDTDTASLLAVLERHGPTLEYLQWRTDEFGNSHRPVFTLADLATLGRRAPRLKSLIIDLNRNGTAWPLAHLDAIAVSMPRLTNLTIYIPLSSPEGATAARGGWISSDDSYDLDYNIHQRPILDNDKLFASPRLTTDAVTELFAHLRAAKVGAPLEAVQFRAGDWTRSYHGPLRDGSQWLEDRTEWFRCTAPRDGGELLCERRELTDMPDSVYTRAEWADVSGGVSWGRFALEQEEVERAREELWEQWEADDYDW</sequence>
<keyword evidence="3" id="KW-1185">Reference proteome</keyword>
<gene>
    <name evidence="2" type="ORF">B0T11DRAFT_282266</name>
</gene>
<dbReference type="EMBL" id="JAGPXD010000003">
    <property type="protein sequence ID" value="KAH7363214.1"/>
    <property type="molecule type" value="Genomic_DNA"/>
</dbReference>